<evidence type="ECO:0000313" key="2">
    <source>
        <dbReference type="Proteomes" id="UP000192596"/>
    </source>
</evidence>
<name>A0A1V8T4L5_9PEZI</name>
<protein>
    <submittedName>
        <fullName evidence="1">Uncharacterized protein</fullName>
    </submittedName>
</protein>
<keyword evidence="2" id="KW-1185">Reference proteome</keyword>
<dbReference type="Proteomes" id="UP000192596">
    <property type="component" value="Unassembled WGS sequence"/>
</dbReference>
<dbReference type="AlphaFoldDB" id="A0A1V8T4L5"/>
<reference evidence="2" key="1">
    <citation type="submission" date="2017-03" db="EMBL/GenBank/DDBJ databases">
        <title>Genomes of endolithic fungi from Antarctica.</title>
        <authorList>
            <person name="Coleine C."/>
            <person name="Masonjones S."/>
            <person name="Stajich J.E."/>
        </authorList>
    </citation>
    <scope>NUCLEOTIDE SEQUENCE [LARGE SCALE GENOMIC DNA]</scope>
    <source>
        <strain evidence="2">CCFEE 5527</strain>
    </source>
</reference>
<dbReference type="STRING" id="1507870.A0A1V8T4L5"/>
<dbReference type="OrthoDB" id="3852498at2759"/>
<accession>A0A1V8T4L5</accession>
<proteinExistence type="predicted"/>
<organism evidence="1 2">
    <name type="scientific">Cryoendolithus antarcticus</name>
    <dbReference type="NCBI Taxonomy" id="1507870"/>
    <lineage>
        <taxon>Eukaryota</taxon>
        <taxon>Fungi</taxon>
        <taxon>Dikarya</taxon>
        <taxon>Ascomycota</taxon>
        <taxon>Pezizomycotina</taxon>
        <taxon>Dothideomycetes</taxon>
        <taxon>Dothideomycetidae</taxon>
        <taxon>Cladosporiales</taxon>
        <taxon>Cladosporiaceae</taxon>
        <taxon>Cryoendolithus</taxon>
    </lineage>
</organism>
<dbReference type="InParanoid" id="A0A1V8T4L5"/>
<sequence length="255" mass="28294">MGADSFQPDPGVFLFRTKNKDRQPFEWMIDANAQDLGLLDFVRPNGSARYITVGDYRQLADGLFHAGTRSESKAEYVDEANRLHFYVLDVPRDAQGVLHYVVGARSLDSRIGRAGVRLGAGKVGQMYKNTDSEISTTCTFDLKNTGKPSAQARGNTTSYLQSDLYRLSVEVDGEGWQAVLPNEFASATFGESTKVKVAVGACNGAARRGKVYLTAVPSWMLHRCRRRPVEWVEAIDTEFVEEVTSTAPWQLEVTK</sequence>
<evidence type="ECO:0000313" key="1">
    <source>
        <dbReference type="EMBL" id="OQO06181.1"/>
    </source>
</evidence>
<comment type="caution">
    <text evidence="1">The sequence shown here is derived from an EMBL/GenBank/DDBJ whole genome shotgun (WGS) entry which is preliminary data.</text>
</comment>
<dbReference type="EMBL" id="NAJO01000017">
    <property type="protein sequence ID" value="OQO06181.1"/>
    <property type="molecule type" value="Genomic_DNA"/>
</dbReference>
<gene>
    <name evidence="1" type="ORF">B0A48_08769</name>
</gene>